<gene>
    <name evidence="8" type="ORF">Q8791_10070</name>
</gene>
<evidence type="ECO:0000256" key="1">
    <source>
        <dbReference type="ARBA" id="ARBA00004651"/>
    </source>
</evidence>
<evidence type="ECO:0000313" key="8">
    <source>
        <dbReference type="EMBL" id="MEE2037566.1"/>
    </source>
</evidence>
<evidence type="ECO:0000256" key="4">
    <source>
        <dbReference type="ARBA" id="ARBA00022989"/>
    </source>
</evidence>
<dbReference type="EMBL" id="JAUZMY010000008">
    <property type="protein sequence ID" value="MEE2037566.1"/>
    <property type="molecule type" value="Genomic_DNA"/>
</dbReference>
<keyword evidence="9" id="KW-1185">Reference proteome</keyword>
<evidence type="ECO:0000256" key="2">
    <source>
        <dbReference type="ARBA" id="ARBA00022475"/>
    </source>
</evidence>
<dbReference type="Pfam" id="PF00482">
    <property type="entry name" value="T2SSF"/>
    <property type="match status" value="1"/>
</dbReference>
<evidence type="ECO:0000313" key="9">
    <source>
        <dbReference type="Proteomes" id="UP001356095"/>
    </source>
</evidence>
<evidence type="ECO:0000256" key="5">
    <source>
        <dbReference type="ARBA" id="ARBA00023136"/>
    </source>
</evidence>
<keyword evidence="5 6" id="KW-0472">Membrane</keyword>
<dbReference type="PANTHER" id="PTHR35007">
    <property type="entry name" value="INTEGRAL MEMBRANE PROTEIN-RELATED"/>
    <property type="match status" value="1"/>
</dbReference>
<proteinExistence type="predicted"/>
<feature type="transmembrane region" description="Helical" evidence="6">
    <location>
        <begin position="113"/>
        <end position="137"/>
    </location>
</feature>
<dbReference type="RefSeq" id="WP_330091365.1">
    <property type="nucleotide sequence ID" value="NZ_JAUZMY010000008.1"/>
</dbReference>
<name>A0ABU7K5P0_9ACTN</name>
<sequence length="292" mass="30076">MNTLIAGLGGATAGAGVYWTMCALRRPTLADLLTPVGKEPVPPVVAGPLKVVRAAGAGVLARLGWPGERTRSDLAACESDVDIHRMDTSVAAVLGLALGVLPLAVATPPASPLPVLSALTLGGCLLALSLCAPTLILRRRATLHRARLSAATSVVADLVGVALAGGAGVTGALTSATRRGNGPAFTRIRLCLHEANLRTLPPWDALSDLARRTGVSDLDELASSVRLAGTDGARVRASVRTKAASLRTHRLAALEAEAHQATERMTLPVMLLVLGFLLLMGYPAIVHVTNGF</sequence>
<comment type="caution">
    <text evidence="8">The sequence shown here is derived from an EMBL/GenBank/DDBJ whole genome shotgun (WGS) entry which is preliminary data.</text>
</comment>
<reference evidence="8 9" key="1">
    <citation type="submission" date="2023-08" db="EMBL/GenBank/DDBJ databases">
        <authorList>
            <person name="Girao M."/>
            <person name="Carvalho M.F."/>
        </authorList>
    </citation>
    <scope>NUCLEOTIDE SEQUENCE [LARGE SCALE GENOMIC DNA]</scope>
    <source>
        <strain evidence="8 9">CT-R113</strain>
    </source>
</reference>
<evidence type="ECO:0000259" key="7">
    <source>
        <dbReference type="Pfam" id="PF00482"/>
    </source>
</evidence>
<keyword evidence="2" id="KW-1003">Cell membrane</keyword>
<dbReference type="InterPro" id="IPR018076">
    <property type="entry name" value="T2SS_GspF_dom"/>
</dbReference>
<feature type="domain" description="Type II secretion system protein GspF" evidence="7">
    <location>
        <begin position="157"/>
        <end position="283"/>
    </location>
</feature>
<accession>A0ABU7K5P0</accession>
<evidence type="ECO:0000256" key="6">
    <source>
        <dbReference type="SAM" id="Phobius"/>
    </source>
</evidence>
<evidence type="ECO:0000256" key="3">
    <source>
        <dbReference type="ARBA" id="ARBA00022692"/>
    </source>
</evidence>
<organism evidence="8 9">
    <name type="scientific">Nocardiopsis codii</name>
    <dbReference type="NCBI Taxonomy" id="3065942"/>
    <lineage>
        <taxon>Bacteria</taxon>
        <taxon>Bacillati</taxon>
        <taxon>Actinomycetota</taxon>
        <taxon>Actinomycetes</taxon>
        <taxon>Streptosporangiales</taxon>
        <taxon>Nocardiopsidaceae</taxon>
        <taxon>Nocardiopsis</taxon>
    </lineage>
</organism>
<dbReference type="PANTHER" id="PTHR35007:SF1">
    <property type="entry name" value="PILUS ASSEMBLY PROTEIN"/>
    <property type="match status" value="1"/>
</dbReference>
<keyword evidence="4 6" id="KW-1133">Transmembrane helix</keyword>
<comment type="subcellular location">
    <subcellularLocation>
        <location evidence="1">Cell membrane</location>
        <topology evidence="1">Multi-pass membrane protein</topology>
    </subcellularLocation>
</comment>
<dbReference type="Proteomes" id="UP001356095">
    <property type="component" value="Unassembled WGS sequence"/>
</dbReference>
<protein>
    <submittedName>
        <fullName evidence="8">Type II secretion system F family protein</fullName>
    </submittedName>
</protein>
<keyword evidence="3 6" id="KW-0812">Transmembrane</keyword>
<feature type="transmembrane region" description="Helical" evidence="6">
    <location>
        <begin position="269"/>
        <end position="289"/>
    </location>
</feature>
<feature type="transmembrane region" description="Helical" evidence="6">
    <location>
        <begin position="89"/>
        <end position="107"/>
    </location>
</feature>